<dbReference type="EMBL" id="OP616811">
    <property type="protein sequence ID" value="WDA98901.1"/>
    <property type="molecule type" value="Genomic_DNA"/>
</dbReference>
<geneLocation type="plastid" evidence="6"/>
<protein>
    <submittedName>
        <fullName evidence="6">Ycf39</fullName>
    </submittedName>
</protein>
<keyword evidence="3 6" id="KW-0934">Plastid</keyword>
<dbReference type="InterPro" id="IPR044256">
    <property type="entry name" value="HCF244-like"/>
</dbReference>
<dbReference type="GO" id="GO:0009536">
    <property type="term" value="C:plastid"/>
    <property type="evidence" value="ECO:0007669"/>
    <property type="project" value="UniProtKB-SubCell"/>
</dbReference>
<feature type="domain" description="NmrA-like" evidence="5">
    <location>
        <begin position="3"/>
        <end position="237"/>
    </location>
</feature>
<proteinExistence type="predicted"/>
<evidence type="ECO:0000313" key="6">
    <source>
        <dbReference type="EMBL" id="WDA98901.1"/>
    </source>
</evidence>
<dbReference type="Pfam" id="PF05368">
    <property type="entry name" value="NmrA"/>
    <property type="match status" value="1"/>
</dbReference>
<evidence type="ECO:0000259" key="5">
    <source>
        <dbReference type="Pfam" id="PF05368"/>
    </source>
</evidence>
<keyword evidence="2" id="KW-0602">Photosynthesis</keyword>
<dbReference type="GO" id="GO:0009523">
    <property type="term" value="C:photosystem II"/>
    <property type="evidence" value="ECO:0007669"/>
    <property type="project" value="UniProtKB-KW"/>
</dbReference>
<dbReference type="InterPro" id="IPR036291">
    <property type="entry name" value="NAD(P)-bd_dom_sf"/>
</dbReference>
<dbReference type="SUPFAM" id="SSF51735">
    <property type="entry name" value="NAD(P)-binding Rossmann-fold domains"/>
    <property type="match status" value="1"/>
</dbReference>
<keyword evidence="4" id="KW-0604">Photosystem II</keyword>
<dbReference type="Gene3D" id="3.40.50.720">
    <property type="entry name" value="NAD(P)-binding Rossmann-like Domain"/>
    <property type="match status" value="1"/>
</dbReference>
<dbReference type="PANTHER" id="PTHR47128:SF2">
    <property type="entry name" value="PROTEIN HIGH CHLOROPHYLL FLUORESCENCE PHENOTYPE 244, CHLOROPLASTIC"/>
    <property type="match status" value="1"/>
</dbReference>
<evidence type="ECO:0000256" key="2">
    <source>
        <dbReference type="ARBA" id="ARBA00022531"/>
    </source>
</evidence>
<organism evidence="6">
    <name type="scientific">Sciadococcus taiwanensis</name>
    <dbReference type="NCBI Taxonomy" id="3028030"/>
    <lineage>
        <taxon>Eukaryota</taxon>
        <taxon>Rhodophyta</taxon>
        <taxon>Bangiophyceae</taxon>
        <taxon>Cavernulicolales</taxon>
        <taxon>Cavernulicolaceae</taxon>
        <taxon>Sciadococcus</taxon>
    </lineage>
</organism>
<accession>A0A9Y1I265</accession>
<sequence>MSLLIIGATGTLGRQLVQQALEEGYTVRCLVRSFRRGAFLKEWGTELIYGDLTIPETLPPAFKGITAVIDASTTRANEIIDINQIDWEGKLNLLKAAKIAKVDRFIFFSILNSEKYPYVRLMHLKTKFEQELINSKIDYTIFKLAGFFQGLIGQYALPILDKESVWVTGESTPISYIDTQNAAKFVLRSLIIPSSSKKILPLVGAQAWTSLEIINLCEKLSGQNAKIVKVPINFLKFTKIITSCFEWGLNVSNRLAFAEILASGDRFIASMKEACELLKFEQDNLLLLEDYLKEYYIKIIKKLRELNIEEVQVDQNQTF</sequence>
<dbReference type="InterPro" id="IPR008030">
    <property type="entry name" value="NmrA-like"/>
</dbReference>
<dbReference type="PANTHER" id="PTHR47128">
    <property type="match status" value="1"/>
</dbReference>
<dbReference type="CDD" id="cd05243">
    <property type="entry name" value="SDR_a5"/>
    <property type="match status" value="1"/>
</dbReference>
<evidence type="ECO:0000256" key="4">
    <source>
        <dbReference type="ARBA" id="ARBA00023276"/>
    </source>
</evidence>
<dbReference type="AlphaFoldDB" id="A0A9Y1I265"/>
<comment type="subcellular location">
    <subcellularLocation>
        <location evidence="1">Plastid</location>
    </subcellularLocation>
</comment>
<evidence type="ECO:0000256" key="1">
    <source>
        <dbReference type="ARBA" id="ARBA00004474"/>
    </source>
</evidence>
<reference evidence="6" key="1">
    <citation type="journal article" date="2023" name="J. Phycol.">
        <title>Revised classification of the Cyanidiophyceae based on plastid genome data with descriptions of the Cavernulicolales ord. nov. and Galdieriales ord. nov. (Rhodophyta).</title>
        <authorList>
            <person name="Park S.I."/>
            <person name="Cho C.H."/>
            <person name="Ciniglia C."/>
            <person name="Huang T.Y."/>
            <person name="Liu S.L."/>
            <person name="Bustamante D.E."/>
            <person name="Calderon M.S."/>
            <person name="Mansilla A."/>
            <person name="McDermott T."/>
            <person name="Andersen R.A."/>
            <person name="Yoon H.S."/>
        </authorList>
    </citation>
    <scope>NUCLEOTIDE SEQUENCE</scope>
</reference>
<gene>
    <name evidence="6" type="primary">ycf39</name>
    <name evidence="6" type="ORF">SCTW_119</name>
</gene>
<name>A0A9Y1I265_9RHOD</name>
<evidence type="ECO:0000256" key="3">
    <source>
        <dbReference type="ARBA" id="ARBA00022640"/>
    </source>
</evidence>
<dbReference type="GO" id="GO:0015979">
    <property type="term" value="P:photosynthesis"/>
    <property type="evidence" value="ECO:0007669"/>
    <property type="project" value="UniProtKB-KW"/>
</dbReference>